<evidence type="ECO:0000256" key="3">
    <source>
        <dbReference type="ARBA" id="ARBA00022676"/>
    </source>
</evidence>
<dbReference type="InterPro" id="IPR045699">
    <property type="entry name" value="GlfT2_C"/>
</dbReference>
<dbReference type="InterPro" id="IPR029044">
    <property type="entry name" value="Nucleotide-diphossugar_trans"/>
</dbReference>
<evidence type="ECO:0000259" key="6">
    <source>
        <dbReference type="Pfam" id="PF17994"/>
    </source>
</evidence>
<dbReference type="PANTHER" id="PTHR43179">
    <property type="entry name" value="RHAMNOSYLTRANSFERASE WBBL"/>
    <property type="match status" value="1"/>
</dbReference>
<comment type="similarity">
    <text evidence="2">Belongs to the glycosyltransferase 2 family.</text>
</comment>
<feature type="compositionally biased region" description="Polar residues" evidence="5">
    <location>
        <begin position="1"/>
        <end position="11"/>
    </location>
</feature>
<accession>A0A1W0AW49</accession>
<dbReference type="InterPro" id="IPR040492">
    <property type="entry name" value="GlfT2_N"/>
</dbReference>
<feature type="domain" description="Galactofuranosyltransferase-2 C-terminal" evidence="7">
    <location>
        <begin position="441"/>
        <end position="626"/>
    </location>
</feature>
<evidence type="ECO:0000256" key="2">
    <source>
        <dbReference type="ARBA" id="ARBA00006739"/>
    </source>
</evidence>
<dbReference type="STRING" id="1538463.B0T36_14505"/>
<dbReference type="AlphaFoldDB" id="A0A1W0AW49"/>
<dbReference type="OrthoDB" id="3225550at2"/>
<dbReference type="Gene3D" id="3.90.550.60">
    <property type="match status" value="1"/>
</dbReference>
<protein>
    <submittedName>
        <fullName evidence="8">Glycosyl transferase</fullName>
    </submittedName>
</protein>
<comment type="caution">
    <text evidence="8">The sequence shown here is derived from an EMBL/GenBank/DDBJ whole genome shotgun (WGS) entry which is preliminary data.</text>
</comment>
<reference evidence="8 9" key="1">
    <citation type="journal article" date="2016" name="Antonie Van Leeuwenhoek">
        <title>Nocardia donostiensis sp. nov., isolated from human respiratory specimens.</title>
        <authorList>
            <person name="Ercibengoa M."/>
            <person name="Bell M."/>
            <person name="Marimon J.M."/>
            <person name="Humrighouse B."/>
            <person name="Klenk H.P."/>
            <person name="Potter G."/>
            <person name="Perez-Trallero E."/>
        </authorList>
    </citation>
    <scope>NUCLEOTIDE SEQUENCE [LARGE SCALE GENOMIC DNA]</scope>
    <source>
        <strain evidence="8 9">X1655</strain>
    </source>
</reference>
<dbReference type="GO" id="GO:0016757">
    <property type="term" value="F:glycosyltransferase activity"/>
    <property type="evidence" value="ECO:0007669"/>
    <property type="project" value="UniProtKB-KW"/>
</dbReference>
<feature type="domain" description="Galactofuranosyltransferase GlfT2 N-terminal" evidence="6">
    <location>
        <begin position="59"/>
        <end position="171"/>
    </location>
</feature>
<dbReference type="Proteomes" id="UP000188836">
    <property type="component" value="Unassembled WGS sequence"/>
</dbReference>
<evidence type="ECO:0000256" key="5">
    <source>
        <dbReference type="SAM" id="MobiDB-lite"/>
    </source>
</evidence>
<dbReference type="Pfam" id="PF17994">
    <property type="entry name" value="Glft2_N"/>
    <property type="match status" value="1"/>
</dbReference>
<evidence type="ECO:0000259" key="7">
    <source>
        <dbReference type="Pfam" id="PF19320"/>
    </source>
</evidence>
<keyword evidence="9" id="KW-1185">Reference proteome</keyword>
<dbReference type="Pfam" id="PF13641">
    <property type="entry name" value="Glyco_tranf_2_3"/>
    <property type="match status" value="1"/>
</dbReference>
<name>A0A1W0AW49_9NOCA</name>
<evidence type="ECO:0000313" key="8">
    <source>
        <dbReference type="EMBL" id="ONM46501.1"/>
    </source>
</evidence>
<feature type="region of interest" description="Disordered" evidence="5">
    <location>
        <begin position="1"/>
        <end position="27"/>
    </location>
</feature>
<dbReference type="RefSeq" id="WP_077120857.1">
    <property type="nucleotide sequence ID" value="NZ_LOKT01000009.1"/>
</dbReference>
<dbReference type="EMBL" id="MUMY01000024">
    <property type="protein sequence ID" value="ONM46501.1"/>
    <property type="molecule type" value="Genomic_DNA"/>
</dbReference>
<evidence type="ECO:0000313" key="9">
    <source>
        <dbReference type="Proteomes" id="UP000188836"/>
    </source>
</evidence>
<sequence>MDQSATQAVTETNDRSSGAPEALRSDRRAPDRLVLQRGIFTGPSAKVNDELYAVVKGKSTRERLSIRLDKGATAHTNTYFGRFAASYWQRWTTVTEVTASMVLDIAKKARVRIVASDIAGHRRIIGSADVNGSGPLTLTAPLDQYVDGGALWLEFDAVGGELAISDLTWTTSAPERVRPVAIAICTFNRAEDCAHTVAALASDPAVLDVIDAVYVVDQGTDLVQDRPLYQQTRPAFGDKLRYIRQPNLGGAGGFTRGLYEVSAANEHADVILMDDDILCEPETVLRLNAFANLTVEPTLVGAQMLYLLNPDYLNVGAEEVHLHKLSHGQRVPKALRNTSMLKRNQERRVDAGYNAWWTCLIPAEVVAKIGLPLPIFFQWDDVEYGVRAREHGFVTVTLPNAAVWHADFYWKDFDDWARYFSTRNSLIVGALHTDLDGRAITKQLFRNLAEHLVAMQYGLVHTTLQGIEDFLRGPQILRDGGIEALARARSTRADYPETIKHPAANPPVPSAHIRVRRAGGEPSRLTAVLIKRAIAQWTGRTQHGLIGVTREDAHWWHVSLFDHVVVTDASQSGVRVRRRDKATARKLLLRTFRVLRRLRQELPTLQEQYRAAVPDLTSRANWERLYGIDRG</sequence>
<dbReference type="Pfam" id="PF19320">
    <property type="entry name" value="GlfT2_domain3"/>
    <property type="match status" value="1"/>
</dbReference>
<comment type="pathway">
    <text evidence="1">Cell wall biogenesis; cell wall polysaccharide biosynthesis.</text>
</comment>
<dbReference type="PANTHER" id="PTHR43179:SF12">
    <property type="entry name" value="GALACTOFURANOSYLTRANSFERASE GLFT2"/>
    <property type="match status" value="1"/>
</dbReference>
<keyword evidence="3" id="KW-0328">Glycosyltransferase</keyword>
<gene>
    <name evidence="8" type="ORF">B0T46_22660</name>
</gene>
<evidence type="ECO:0000256" key="1">
    <source>
        <dbReference type="ARBA" id="ARBA00004776"/>
    </source>
</evidence>
<dbReference type="SUPFAM" id="SSF53448">
    <property type="entry name" value="Nucleotide-diphospho-sugar transferases"/>
    <property type="match status" value="1"/>
</dbReference>
<keyword evidence="4 8" id="KW-0808">Transferase</keyword>
<evidence type="ECO:0000256" key="4">
    <source>
        <dbReference type="ARBA" id="ARBA00022679"/>
    </source>
</evidence>
<proteinExistence type="inferred from homology"/>
<organism evidence="8 9">
    <name type="scientific">Nocardia donostiensis</name>
    <dbReference type="NCBI Taxonomy" id="1538463"/>
    <lineage>
        <taxon>Bacteria</taxon>
        <taxon>Bacillati</taxon>
        <taxon>Actinomycetota</taxon>
        <taxon>Actinomycetes</taxon>
        <taxon>Mycobacteriales</taxon>
        <taxon>Nocardiaceae</taxon>
        <taxon>Nocardia</taxon>
    </lineage>
</organism>